<dbReference type="Gene3D" id="2.60.40.740">
    <property type="match status" value="1"/>
</dbReference>
<dbReference type="InterPro" id="IPR047589">
    <property type="entry name" value="DUF11_rpt"/>
</dbReference>
<dbReference type="Pfam" id="PF25778">
    <property type="entry name" value="DUF7948"/>
    <property type="match status" value="1"/>
</dbReference>
<dbReference type="InterPro" id="IPR057708">
    <property type="entry name" value="DUF7948"/>
</dbReference>
<feature type="domain" description="DUF11" evidence="1">
    <location>
        <begin position="1185"/>
        <end position="1234"/>
    </location>
</feature>
<evidence type="ECO:0000259" key="3">
    <source>
        <dbReference type="Pfam" id="PF25778"/>
    </source>
</evidence>
<dbReference type="InterPro" id="IPR013783">
    <property type="entry name" value="Ig-like_fold"/>
</dbReference>
<dbReference type="PANTHER" id="PTHR35580">
    <property type="entry name" value="CELL SURFACE GLYCOPROTEIN (S-LAYER PROTEIN)-LIKE PROTEIN"/>
    <property type="match status" value="1"/>
</dbReference>
<name>A0ABQ6GJJ4_9BACL</name>
<dbReference type="InterPro" id="IPR052918">
    <property type="entry name" value="Motility_Chemotaxis_Reg"/>
</dbReference>
<evidence type="ECO:0000313" key="4">
    <source>
        <dbReference type="EMBL" id="GLX70373.1"/>
    </source>
</evidence>
<dbReference type="InterPro" id="IPR010620">
    <property type="entry name" value="SBBP_repeat"/>
</dbReference>
<gene>
    <name evidence="4" type="ORF">MU1_47190</name>
</gene>
<dbReference type="Gene3D" id="2.60.40.10">
    <property type="entry name" value="Immunoglobulins"/>
    <property type="match status" value="1"/>
</dbReference>
<evidence type="ECO:0000313" key="5">
    <source>
        <dbReference type="Proteomes" id="UP001157114"/>
    </source>
</evidence>
<dbReference type="Gene3D" id="2.120.10.30">
    <property type="entry name" value="TolB, C-terminal domain"/>
    <property type="match status" value="1"/>
</dbReference>
<evidence type="ECO:0000259" key="2">
    <source>
        <dbReference type="Pfam" id="PF24346"/>
    </source>
</evidence>
<evidence type="ECO:0000259" key="1">
    <source>
        <dbReference type="Pfam" id="PF01345"/>
    </source>
</evidence>
<dbReference type="EMBL" id="BSSQ01000018">
    <property type="protein sequence ID" value="GLX70373.1"/>
    <property type="molecule type" value="Genomic_DNA"/>
</dbReference>
<dbReference type="SUPFAM" id="SSF63829">
    <property type="entry name" value="Calcium-dependent phosphotriesterase"/>
    <property type="match status" value="1"/>
</dbReference>
<proteinExistence type="predicted"/>
<dbReference type="Pfam" id="PF24346">
    <property type="entry name" value="DUF7507"/>
    <property type="match status" value="3"/>
</dbReference>
<dbReference type="InterPro" id="IPR011042">
    <property type="entry name" value="6-blade_b-propeller_TolB-like"/>
</dbReference>
<sequence length="1493" mass="155966">MVTTENRSSDVQIPCCFLPNEGQLSNPKVHYVSRGAEFEASFTSGEIIFTLFDQTKQAMTRLDFQFLNARTEVIPEGDLPADSTIHSFKGTDPGKWKTGIPTYRHVIYRELWTGIDLVFRSVGRSMKYEFTVHPGADFSDICFTYAGADNIRLDDDGNLVILTAFGEIVDPAPICYQEHEGSRIDVRGSFLLSADDQTVTFRINGPYDRSLPLVIDPGLVYSTYLGGTGNDEPFGIAADNAGNVYVTGITTSTDFPVTPGVVQTVFTGDRDAFITKLNPTGTALVFSTYIGGSASDSGQNVAVDASGNVYVTGRTYSDNFPVTPGAAQPTFGGLSDAFVLKLSPDGSTLLYSTYLGGSGHDYGLGIALDSETNAYVTGFTASANFPVTAGSFQMVYGGANDGFITKFSPSGSLIYSTFLGGTGGDNGTAIAVDGGGNAYVTGNTASTNYPTTPGAFQTSRRGTGDTFVTKLNAAGNALVYSTYLGGSGVDYGYGISVDAAGNAYVAGYTRSTDFPVTPGAYQTTLGGTADIYVTKLNAAGTGLVYSTYLGKSNFQLAYGSGLDTGGNVFVTGYTLATDYPTTPDAIQTTLSGTRDAYATKINAAGNALIFSSYLGGSGIDSGSAIAGDVLGNMYVTGYTFSTDFPVTPGAFQTTPSGLNEIFVTKFGLVPNMKVTKAVDRTDVQPGESVTYFITVNNTGEVALTNVAIADAQLGIFTVIPTLEPGASQTITQPFTVPVSTAPGMLTNIVAVTADQLAQSQTAVANINVASAPSLSFAKSVTPTSAPPGTTVQFTITAENAGNVSFANLTLTDDLLGLHESIDQIGVGTQAVFTVPYTIPADADAGSRVINNAFIQGDNLPRQQAAASVLVLGSPRIEVLKQSDRASVVPGDTINFTITIRNTGNVTLTNVIITDNLTAQSQTLAGIAIGETVQLDVPFLIPLESPPGVYTNTVEVVSDQTTRVTATATVEVLASPLLGIRKIPNANNATPGQTILYRIAVANPGNVPLTGVHVLDPLLGIDTAIPDLAVGDLHELTLPLTVPAAAPVGSSISNLLSVTSNETDPAQVESIVEVTGSGLLLSKKANPVAATPGANVSYTLSVTNLLGSPQTNVTISDPLLGINETLASLPAGGIIIRTASLTVPGDAASGTIITNTFSAVSDQSPLQTKSASIVVQQPPVATTTITLRKRADRNTAAPNETVIFTIEIINTGSNTATNIAVSDSLTRETAVVPLLESGQTAYLQFPFTVPADAVQGTVFTNIVTAVWPERPLGDPPARSFAQVVIGLQRFLLALTNVAIPAVAAPGENAAFIVTVRNNSNQALTNVRVVQPITFFSTLIASLSPGESRSFQQPFTVPEDAVSGTIFTSHAYAFSDQTPLQQAPASVTTAFLPNAALTETVDRPEGHPGDTVFFTIRVRNTGNVVLLNGVLSAPLFNLRIRGARFEIGADYSIRIPFVLPEVPDDTVITSPVNIQWDNGPSLEATASVRVTVDEE</sequence>
<organism evidence="4 5">
    <name type="scientific">Paenibacillus glycanilyticus</name>
    <dbReference type="NCBI Taxonomy" id="126569"/>
    <lineage>
        <taxon>Bacteria</taxon>
        <taxon>Bacillati</taxon>
        <taxon>Bacillota</taxon>
        <taxon>Bacilli</taxon>
        <taxon>Bacillales</taxon>
        <taxon>Paenibacillaceae</taxon>
        <taxon>Paenibacillus</taxon>
    </lineage>
</organism>
<comment type="caution">
    <text evidence="4">The sequence shown here is derived from an EMBL/GenBank/DDBJ whole genome shotgun (WGS) entry which is preliminary data.</text>
</comment>
<evidence type="ECO:0008006" key="6">
    <source>
        <dbReference type="Google" id="ProtNLM"/>
    </source>
</evidence>
<accession>A0ABQ6GJJ4</accession>
<dbReference type="InterPro" id="IPR001434">
    <property type="entry name" value="OmcB-like_DUF11"/>
</dbReference>
<keyword evidence="5" id="KW-1185">Reference proteome</keyword>
<feature type="domain" description="DUF7507" evidence="2">
    <location>
        <begin position="873"/>
        <end position="922"/>
    </location>
</feature>
<dbReference type="Pfam" id="PF01345">
    <property type="entry name" value="DUF11"/>
    <property type="match status" value="1"/>
</dbReference>
<dbReference type="PANTHER" id="PTHR35580:SF1">
    <property type="entry name" value="PHYTASE-LIKE DOMAIN-CONTAINING PROTEIN"/>
    <property type="match status" value="1"/>
</dbReference>
<dbReference type="NCBIfam" id="TIGR01451">
    <property type="entry name" value="B_ant_repeat"/>
    <property type="match status" value="6"/>
</dbReference>
<protein>
    <recommendedName>
        <fullName evidence="6">DUF11 domain-containing protein</fullName>
    </recommendedName>
</protein>
<feature type="domain" description="DUF7507" evidence="2">
    <location>
        <begin position="670"/>
        <end position="758"/>
    </location>
</feature>
<dbReference type="RefSeq" id="WP_284241133.1">
    <property type="nucleotide sequence ID" value="NZ_BSSQ01000018.1"/>
</dbReference>
<dbReference type="Pfam" id="PF06739">
    <property type="entry name" value="SBBP"/>
    <property type="match status" value="6"/>
</dbReference>
<feature type="domain" description="DUF7948" evidence="3">
    <location>
        <begin position="17"/>
        <end position="217"/>
    </location>
</feature>
<dbReference type="Proteomes" id="UP001157114">
    <property type="component" value="Unassembled WGS sequence"/>
</dbReference>
<reference evidence="4 5" key="1">
    <citation type="submission" date="2023-03" db="EMBL/GenBank/DDBJ databases">
        <title>Draft genome sequence of the bacteria which degrade cell wall of Tricholomamatutake.</title>
        <authorList>
            <person name="Konishi Y."/>
            <person name="Fukuta Y."/>
            <person name="Shirasaka N."/>
        </authorList>
    </citation>
    <scope>NUCLEOTIDE SEQUENCE [LARGE SCALE GENOMIC DNA]</scope>
    <source>
        <strain evidence="5">mu1</strain>
    </source>
</reference>
<dbReference type="InterPro" id="IPR055354">
    <property type="entry name" value="DUF7507"/>
</dbReference>
<feature type="domain" description="DUF7507" evidence="2">
    <location>
        <begin position="771"/>
        <end position="859"/>
    </location>
</feature>